<dbReference type="Pfam" id="PF00581">
    <property type="entry name" value="Rhodanese"/>
    <property type="match status" value="2"/>
</dbReference>
<dbReference type="Gene3D" id="3.60.15.10">
    <property type="entry name" value="Ribonuclease Z/Hydroxyacylglutathione hydrolase-like"/>
    <property type="match status" value="1"/>
</dbReference>
<dbReference type="PROSITE" id="PS50206">
    <property type="entry name" value="RHODANESE_3"/>
    <property type="match status" value="2"/>
</dbReference>
<dbReference type="GO" id="GO:0016787">
    <property type="term" value="F:hydrolase activity"/>
    <property type="evidence" value="ECO:0007669"/>
    <property type="project" value="UniProtKB-KW"/>
</dbReference>
<dbReference type="EMBL" id="PVTH01000007">
    <property type="protein sequence ID" value="PRY51573.1"/>
    <property type="molecule type" value="Genomic_DNA"/>
</dbReference>
<dbReference type="GO" id="GO:0050313">
    <property type="term" value="F:sulfur dioxygenase activity"/>
    <property type="evidence" value="ECO:0007669"/>
    <property type="project" value="InterPro"/>
</dbReference>
<keyword evidence="1" id="KW-0479">Metal-binding</keyword>
<gene>
    <name evidence="3" type="ORF">B0I27_107161</name>
</gene>
<dbReference type="InterPro" id="IPR044528">
    <property type="entry name" value="POD-like_MBL-fold"/>
</dbReference>
<dbReference type="Proteomes" id="UP000238034">
    <property type="component" value="Unassembled WGS sequence"/>
</dbReference>
<evidence type="ECO:0000259" key="2">
    <source>
        <dbReference type="PROSITE" id="PS50206"/>
    </source>
</evidence>
<dbReference type="CDD" id="cd00158">
    <property type="entry name" value="RHOD"/>
    <property type="match status" value="1"/>
</dbReference>
<evidence type="ECO:0000313" key="3">
    <source>
        <dbReference type="EMBL" id="PRY51573.1"/>
    </source>
</evidence>
<dbReference type="OrthoDB" id="9784009at2"/>
<feature type="domain" description="Rhodanese" evidence="2">
    <location>
        <begin position="367"/>
        <end position="443"/>
    </location>
</feature>
<reference evidence="3 4" key="1">
    <citation type="submission" date="2018-03" db="EMBL/GenBank/DDBJ databases">
        <title>Genomic Encyclopedia of Type Strains, Phase III (KMG-III): the genomes of soil and plant-associated and newly described type strains.</title>
        <authorList>
            <person name="Whitman W."/>
        </authorList>
    </citation>
    <scope>NUCLEOTIDE SEQUENCE [LARGE SCALE GENOMIC DNA]</scope>
    <source>
        <strain evidence="3 4">CGMCC 1.9313</strain>
    </source>
</reference>
<dbReference type="Gene3D" id="3.40.250.10">
    <property type="entry name" value="Rhodanese-like domain"/>
    <property type="match status" value="2"/>
</dbReference>
<dbReference type="InterPro" id="IPR036866">
    <property type="entry name" value="RibonucZ/Hydroxyglut_hydro"/>
</dbReference>
<dbReference type="InterPro" id="IPR001763">
    <property type="entry name" value="Rhodanese-like_dom"/>
</dbReference>
<dbReference type="GO" id="GO:0006749">
    <property type="term" value="P:glutathione metabolic process"/>
    <property type="evidence" value="ECO:0007669"/>
    <property type="project" value="InterPro"/>
</dbReference>
<dbReference type="Pfam" id="PF00753">
    <property type="entry name" value="Lactamase_B"/>
    <property type="match status" value="1"/>
</dbReference>
<evidence type="ECO:0000313" key="4">
    <source>
        <dbReference type="Proteomes" id="UP000238034"/>
    </source>
</evidence>
<proteinExistence type="predicted"/>
<protein>
    <submittedName>
        <fullName evidence="3">Glyoxylase-like metal-dependent hydrolase (Beta-lactamase superfamily II)</fullName>
    </submittedName>
</protein>
<dbReference type="CDD" id="cd07724">
    <property type="entry name" value="POD-like_MBL-fold"/>
    <property type="match status" value="1"/>
</dbReference>
<keyword evidence="3" id="KW-0378">Hydrolase</keyword>
<organism evidence="3 4">
    <name type="scientific">Arcticibacter pallidicorallinus</name>
    <dbReference type="NCBI Taxonomy" id="1259464"/>
    <lineage>
        <taxon>Bacteria</taxon>
        <taxon>Pseudomonadati</taxon>
        <taxon>Bacteroidota</taxon>
        <taxon>Sphingobacteriia</taxon>
        <taxon>Sphingobacteriales</taxon>
        <taxon>Sphingobacteriaceae</taxon>
        <taxon>Arcticibacter</taxon>
    </lineage>
</organism>
<sequence>MKIEQFEDTNLSHYSYAILSDNREIVLIDPARDPKSYYDYALANEAKIIGVIETHPHADFISSHLQIHQETGAKIYVSTLLSAGYPFVAFDEGAALEFGDVKLKSLNTPGHSPDSISVVLEHKSKDIAVFTGDTLFIGDCGRPDLREKGEDLNLKREELAKKMYSSLRNKLMLLDDDVAVYPAHGAGTLCGKALSKANSSTIAAEKLTNWSLREMSESEFVTALTADQPFIPKYFPYDVDLNKKGAPSFDESVQKVVSGRIVDNREQAALLDPEVLIVDTRDADIYKKQHLTNSINIMDGEKFETWLGTLVAPGDLFYLAGRSNETLTALIERIAKIGYEPFIREAFVLDAGDEKSDILNLNTFKEDPAAFTIVDIRNSSEAREKPVFEDAINIPLPELAERSEEIPTNKPIVVHCAGGYRSAAGSSLLESRLDAKVYDLSEDIKKFY</sequence>
<dbReference type="GO" id="GO:0070813">
    <property type="term" value="P:hydrogen sulfide metabolic process"/>
    <property type="evidence" value="ECO:0007669"/>
    <property type="project" value="TreeGrafter"/>
</dbReference>
<dbReference type="PANTHER" id="PTHR43084:SF1">
    <property type="entry name" value="PERSULFIDE DIOXYGENASE ETHE1, MITOCHONDRIAL"/>
    <property type="match status" value="1"/>
</dbReference>
<dbReference type="InterPro" id="IPR036873">
    <property type="entry name" value="Rhodanese-like_dom_sf"/>
</dbReference>
<dbReference type="RefSeq" id="WP_106293943.1">
    <property type="nucleotide sequence ID" value="NZ_PVTH01000007.1"/>
</dbReference>
<comment type="caution">
    <text evidence="3">The sequence shown here is derived from an EMBL/GenBank/DDBJ whole genome shotgun (WGS) entry which is preliminary data.</text>
</comment>
<feature type="domain" description="Rhodanese" evidence="2">
    <location>
        <begin position="271"/>
        <end position="357"/>
    </location>
</feature>
<dbReference type="AlphaFoldDB" id="A0A2T0U0Z8"/>
<dbReference type="PANTHER" id="PTHR43084">
    <property type="entry name" value="PERSULFIDE DIOXYGENASE ETHE1"/>
    <property type="match status" value="1"/>
</dbReference>
<accession>A0A2T0U0Z8</accession>
<dbReference type="InterPro" id="IPR051682">
    <property type="entry name" value="Mito_Persulfide_Diox"/>
</dbReference>
<dbReference type="GO" id="GO:0046872">
    <property type="term" value="F:metal ion binding"/>
    <property type="evidence" value="ECO:0007669"/>
    <property type="project" value="UniProtKB-KW"/>
</dbReference>
<keyword evidence="4" id="KW-1185">Reference proteome</keyword>
<dbReference type="SUPFAM" id="SSF56281">
    <property type="entry name" value="Metallo-hydrolase/oxidoreductase"/>
    <property type="match status" value="1"/>
</dbReference>
<name>A0A2T0U0Z8_9SPHI</name>
<dbReference type="SMART" id="SM00849">
    <property type="entry name" value="Lactamase_B"/>
    <property type="match status" value="1"/>
</dbReference>
<dbReference type="SUPFAM" id="SSF52821">
    <property type="entry name" value="Rhodanese/Cell cycle control phosphatase"/>
    <property type="match status" value="2"/>
</dbReference>
<dbReference type="SMART" id="SM00450">
    <property type="entry name" value="RHOD"/>
    <property type="match status" value="1"/>
</dbReference>
<evidence type="ECO:0000256" key="1">
    <source>
        <dbReference type="ARBA" id="ARBA00022723"/>
    </source>
</evidence>
<dbReference type="InterPro" id="IPR001279">
    <property type="entry name" value="Metallo-B-lactamas"/>
</dbReference>